<feature type="region of interest" description="Disordered" evidence="1">
    <location>
        <begin position="161"/>
        <end position="194"/>
    </location>
</feature>
<dbReference type="PROSITE" id="PS51257">
    <property type="entry name" value="PROKAR_LIPOPROTEIN"/>
    <property type="match status" value="1"/>
</dbReference>
<feature type="chain" id="PRO_5045855687" description="Lipoprotein" evidence="2">
    <location>
        <begin position="23"/>
        <end position="194"/>
    </location>
</feature>
<evidence type="ECO:0000313" key="3">
    <source>
        <dbReference type="EMBL" id="QSQ25663.1"/>
    </source>
</evidence>
<evidence type="ECO:0000256" key="2">
    <source>
        <dbReference type="SAM" id="SignalP"/>
    </source>
</evidence>
<protein>
    <recommendedName>
        <fullName evidence="5">Lipoprotein</fullName>
    </recommendedName>
</protein>
<dbReference type="Proteomes" id="UP000662747">
    <property type="component" value="Chromosome"/>
</dbReference>
<dbReference type="RefSeq" id="WP_206727216.1">
    <property type="nucleotide sequence ID" value="NZ_CP071090.1"/>
</dbReference>
<evidence type="ECO:0008006" key="5">
    <source>
        <dbReference type="Google" id="ProtNLM"/>
    </source>
</evidence>
<evidence type="ECO:0000313" key="4">
    <source>
        <dbReference type="Proteomes" id="UP000662747"/>
    </source>
</evidence>
<name>A0ABX7P5B5_9BACT</name>
<accession>A0ABX7P5B5</accession>
<organism evidence="3 4">
    <name type="scientific">Pyxidicoccus parkwayensis</name>
    <dbReference type="NCBI Taxonomy" id="2813578"/>
    <lineage>
        <taxon>Bacteria</taxon>
        <taxon>Pseudomonadati</taxon>
        <taxon>Myxococcota</taxon>
        <taxon>Myxococcia</taxon>
        <taxon>Myxococcales</taxon>
        <taxon>Cystobacterineae</taxon>
        <taxon>Myxococcaceae</taxon>
        <taxon>Pyxidicoccus</taxon>
    </lineage>
</organism>
<keyword evidence="2" id="KW-0732">Signal</keyword>
<feature type="region of interest" description="Disordered" evidence="1">
    <location>
        <begin position="27"/>
        <end position="55"/>
    </location>
</feature>
<sequence length="194" mass="20534">MIRTISHTVLVLTLLMTGCHRADTRTASPHANAEQGSPPTEATDEQAPTIQDGPRAPAVVRWVRLEQRGSRLELRAEVVKQSPFTAPLAVQVQVPAGVRLVEGSEAWEVPADAPQGIHARELAFTIDAASSEPIQLTADAQGAGFGVHAVDAFRVNGSDKSLTREGERQGPMPQPVGPAVKVGNTDFGNTIPSP</sequence>
<feature type="compositionally biased region" description="Polar residues" evidence="1">
    <location>
        <begin position="27"/>
        <end position="40"/>
    </location>
</feature>
<dbReference type="EMBL" id="CP071090">
    <property type="protein sequence ID" value="QSQ25663.1"/>
    <property type="molecule type" value="Genomic_DNA"/>
</dbReference>
<reference evidence="3 4" key="1">
    <citation type="submission" date="2021-02" db="EMBL/GenBank/DDBJ databases">
        <title>De Novo genome assembly of isolated myxobacteria.</title>
        <authorList>
            <person name="Stevens D.C."/>
        </authorList>
    </citation>
    <scope>NUCLEOTIDE SEQUENCE [LARGE SCALE GENOMIC DNA]</scope>
    <source>
        <strain evidence="4">SCPEA02</strain>
    </source>
</reference>
<proteinExistence type="predicted"/>
<evidence type="ECO:0000256" key="1">
    <source>
        <dbReference type="SAM" id="MobiDB-lite"/>
    </source>
</evidence>
<feature type="signal peptide" evidence="2">
    <location>
        <begin position="1"/>
        <end position="22"/>
    </location>
</feature>
<keyword evidence="4" id="KW-1185">Reference proteome</keyword>
<gene>
    <name evidence="3" type="ORF">JY651_12335</name>
</gene>